<name>A0ABT7NG75_9BURK</name>
<dbReference type="SUPFAM" id="SSF48498">
    <property type="entry name" value="Tetracyclin repressor-like, C-terminal domain"/>
    <property type="match status" value="1"/>
</dbReference>
<dbReference type="InterPro" id="IPR009057">
    <property type="entry name" value="Homeodomain-like_sf"/>
</dbReference>
<accession>A0ABT7NG75</accession>
<evidence type="ECO:0000256" key="4">
    <source>
        <dbReference type="ARBA" id="ARBA00023163"/>
    </source>
</evidence>
<dbReference type="EMBL" id="JASZYV010000005">
    <property type="protein sequence ID" value="MDM0046927.1"/>
    <property type="molecule type" value="Genomic_DNA"/>
</dbReference>
<proteinExistence type="predicted"/>
<protein>
    <submittedName>
        <fullName evidence="7">TetR family transcriptional regulator</fullName>
    </submittedName>
</protein>
<evidence type="ECO:0000256" key="1">
    <source>
        <dbReference type="ARBA" id="ARBA00022491"/>
    </source>
</evidence>
<keyword evidence="1" id="KW-0678">Repressor</keyword>
<gene>
    <name evidence="7" type="ORF">QTH91_20715</name>
</gene>
<dbReference type="InterPro" id="IPR023772">
    <property type="entry name" value="DNA-bd_HTH_TetR-type_CS"/>
</dbReference>
<dbReference type="InterPro" id="IPR001647">
    <property type="entry name" value="HTH_TetR"/>
</dbReference>
<evidence type="ECO:0000256" key="5">
    <source>
        <dbReference type="PROSITE-ProRule" id="PRU00335"/>
    </source>
</evidence>
<comment type="caution">
    <text evidence="7">The sequence shown here is derived from an EMBL/GenBank/DDBJ whole genome shotgun (WGS) entry which is preliminary data.</text>
</comment>
<feature type="DNA-binding region" description="H-T-H motif" evidence="5">
    <location>
        <begin position="33"/>
        <end position="52"/>
    </location>
</feature>
<dbReference type="Pfam" id="PF00440">
    <property type="entry name" value="TetR_N"/>
    <property type="match status" value="1"/>
</dbReference>
<dbReference type="Gene3D" id="1.10.357.10">
    <property type="entry name" value="Tetracycline Repressor, domain 2"/>
    <property type="match status" value="1"/>
</dbReference>
<dbReference type="PRINTS" id="PR00455">
    <property type="entry name" value="HTHTETR"/>
</dbReference>
<dbReference type="InterPro" id="IPR036271">
    <property type="entry name" value="Tet_transcr_reg_TetR-rel_C_sf"/>
</dbReference>
<dbReference type="InterPro" id="IPR013572">
    <property type="entry name" value="Tscrpt_reg_MAATS_C"/>
</dbReference>
<organism evidence="7 8">
    <name type="scientific">Variovorax dokdonensis</name>
    <dbReference type="NCBI Taxonomy" id="344883"/>
    <lineage>
        <taxon>Bacteria</taxon>
        <taxon>Pseudomonadati</taxon>
        <taxon>Pseudomonadota</taxon>
        <taxon>Betaproteobacteria</taxon>
        <taxon>Burkholderiales</taxon>
        <taxon>Comamonadaceae</taxon>
        <taxon>Variovorax</taxon>
    </lineage>
</organism>
<dbReference type="InterPro" id="IPR050109">
    <property type="entry name" value="HTH-type_TetR-like_transc_reg"/>
</dbReference>
<dbReference type="Pfam" id="PF08361">
    <property type="entry name" value="TetR_C_2"/>
    <property type="match status" value="1"/>
</dbReference>
<keyword evidence="8" id="KW-1185">Reference proteome</keyword>
<keyword evidence="3 5" id="KW-0238">DNA-binding</keyword>
<dbReference type="SUPFAM" id="SSF46689">
    <property type="entry name" value="Homeodomain-like"/>
    <property type="match status" value="1"/>
</dbReference>
<evidence type="ECO:0000256" key="3">
    <source>
        <dbReference type="ARBA" id="ARBA00023125"/>
    </source>
</evidence>
<evidence type="ECO:0000256" key="2">
    <source>
        <dbReference type="ARBA" id="ARBA00023015"/>
    </source>
</evidence>
<evidence type="ECO:0000313" key="7">
    <source>
        <dbReference type="EMBL" id="MDM0046927.1"/>
    </source>
</evidence>
<dbReference type="PROSITE" id="PS50977">
    <property type="entry name" value="HTH_TETR_2"/>
    <property type="match status" value="1"/>
</dbReference>
<dbReference type="PANTHER" id="PTHR30055">
    <property type="entry name" value="HTH-TYPE TRANSCRIPTIONAL REGULATOR RUTR"/>
    <property type="match status" value="1"/>
</dbReference>
<keyword evidence="4" id="KW-0804">Transcription</keyword>
<reference evidence="7" key="1">
    <citation type="submission" date="2023-06" db="EMBL/GenBank/DDBJ databases">
        <authorList>
            <person name="Jiang Y."/>
            <person name="Liu Q."/>
        </authorList>
    </citation>
    <scope>NUCLEOTIDE SEQUENCE</scope>
    <source>
        <strain evidence="7">CGMCC 1.12089</strain>
    </source>
</reference>
<dbReference type="PANTHER" id="PTHR30055:SF240">
    <property type="entry name" value="HTH-TYPE TRANSCRIPTIONAL REGULATOR ACRR"/>
    <property type="match status" value="1"/>
</dbReference>
<evidence type="ECO:0000259" key="6">
    <source>
        <dbReference type="PROSITE" id="PS50977"/>
    </source>
</evidence>
<keyword evidence="2" id="KW-0805">Transcription regulation</keyword>
<dbReference type="Proteomes" id="UP001174908">
    <property type="component" value="Unassembled WGS sequence"/>
</dbReference>
<evidence type="ECO:0000313" key="8">
    <source>
        <dbReference type="Proteomes" id="UP001174908"/>
    </source>
</evidence>
<feature type="domain" description="HTH tetR-type" evidence="6">
    <location>
        <begin position="10"/>
        <end position="70"/>
    </location>
</feature>
<dbReference type="PROSITE" id="PS01081">
    <property type="entry name" value="HTH_TETR_1"/>
    <property type="match status" value="1"/>
</dbReference>
<dbReference type="RefSeq" id="WP_286662044.1">
    <property type="nucleotide sequence ID" value="NZ_JASZYV010000005.1"/>
</dbReference>
<sequence>MARRTKEEALATRERLLDAAEVLFQEQGVSRTTLQQIAQACGATRGAVYWHFKDKADLFNAMMDRVTLPLEAANRAGMEAGAEQPLFAARTTLVTVLRVIATDPAVRRVVDIATRKIEYTDEMQAVQRRHIESRRLFLNDFEDALRSAARLAGHRLPLPVAMAAQGLHSIIGGLVQDWLLEPEAFDLVEAGERVLLVYLTGLGFGPQWIQPAKSATHCAGRGGLPGSTLK</sequence>